<evidence type="ECO:0000313" key="4">
    <source>
        <dbReference type="Proteomes" id="UP000230097"/>
    </source>
</evidence>
<organism evidence="3 4">
    <name type="scientific">Candidatus Nealsonbacteria bacterium CG_4_9_14_0_8_um_filter_36_17</name>
    <dbReference type="NCBI Taxonomy" id="1974693"/>
    <lineage>
        <taxon>Bacteria</taxon>
        <taxon>Candidatus Nealsoniibacteriota</taxon>
    </lineage>
</organism>
<dbReference type="GO" id="GO:0000272">
    <property type="term" value="P:polysaccharide catabolic process"/>
    <property type="evidence" value="ECO:0007669"/>
    <property type="project" value="InterPro"/>
</dbReference>
<dbReference type="PROSITE" id="PS00018">
    <property type="entry name" value="EF_HAND_1"/>
    <property type="match status" value="1"/>
</dbReference>
<proteinExistence type="predicted"/>
<sequence>MQKTKSIALILGVLTMSFLVGYLILAAWTEPTTSPPGGNVPPPLNTSLNAQSKEGALVIGANPSVGTTSLIVLNGNVGIGTTTPAAKLDVVGNVYFEGGSGDLNNDGFLNILDGSLFTNYFDGDVIFTKERLAAADMNGDGQVTLDDWDMFKILFDKEVANITYQDRYDAKRQTSLRGLAYDQCKGICVASNTISCDSGWTMIYSHSGTGCEGAYNYGVLPRLGGQWSFTADAATACYQTGYEKVYLGGVEQASVPCNLCCDRCYGGRGAAYDSSCAICCQ</sequence>
<comment type="caution">
    <text evidence="3">The sequence shown here is derived from an EMBL/GenBank/DDBJ whole genome shotgun (WGS) entry which is preliminary data.</text>
</comment>
<feature type="domain" description="Dockerin" evidence="2">
    <location>
        <begin position="96"/>
        <end position="164"/>
    </location>
</feature>
<dbReference type="Gene3D" id="1.10.1330.10">
    <property type="entry name" value="Dockerin domain"/>
    <property type="match status" value="1"/>
</dbReference>
<protein>
    <recommendedName>
        <fullName evidence="2">Dockerin domain-containing protein</fullName>
    </recommendedName>
</protein>
<dbReference type="EMBL" id="PFTC01000023">
    <property type="protein sequence ID" value="PJB98804.1"/>
    <property type="molecule type" value="Genomic_DNA"/>
</dbReference>
<dbReference type="Proteomes" id="UP000230097">
    <property type="component" value="Unassembled WGS sequence"/>
</dbReference>
<dbReference type="InterPro" id="IPR016134">
    <property type="entry name" value="Dockerin_dom"/>
</dbReference>
<keyword evidence="1" id="KW-0472">Membrane</keyword>
<gene>
    <name evidence="3" type="ORF">CO078_00790</name>
</gene>
<accession>A0A2M8DLT5</accession>
<feature type="transmembrane region" description="Helical" evidence="1">
    <location>
        <begin position="7"/>
        <end position="28"/>
    </location>
</feature>
<reference evidence="4" key="1">
    <citation type="submission" date="2017-09" db="EMBL/GenBank/DDBJ databases">
        <title>Depth-based differentiation of microbial function through sediment-hosted aquifers and enrichment of novel symbionts in the deep terrestrial subsurface.</title>
        <authorList>
            <person name="Probst A.J."/>
            <person name="Ladd B."/>
            <person name="Jarett J.K."/>
            <person name="Geller-Mcgrath D.E."/>
            <person name="Sieber C.M.K."/>
            <person name="Emerson J.B."/>
            <person name="Anantharaman K."/>
            <person name="Thomas B.C."/>
            <person name="Malmstrom R."/>
            <person name="Stieglmeier M."/>
            <person name="Klingl A."/>
            <person name="Woyke T."/>
            <person name="Ryan C.M."/>
            <person name="Banfield J.F."/>
        </authorList>
    </citation>
    <scope>NUCLEOTIDE SEQUENCE [LARGE SCALE GENOMIC DNA]</scope>
</reference>
<dbReference type="PROSITE" id="PS51766">
    <property type="entry name" value="DOCKERIN"/>
    <property type="match status" value="1"/>
</dbReference>
<name>A0A2M8DLT5_9BACT</name>
<keyword evidence="1" id="KW-1133">Transmembrane helix</keyword>
<evidence type="ECO:0000256" key="1">
    <source>
        <dbReference type="SAM" id="Phobius"/>
    </source>
</evidence>
<dbReference type="InterPro" id="IPR036439">
    <property type="entry name" value="Dockerin_dom_sf"/>
</dbReference>
<keyword evidence="1" id="KW-0812">Transmembrane</keyword>
<evidence type="ECO:0000313" key="3">
    <source>
        <dbReference type="EMBL" id="PJB98804.1"/>
    </source>
</evidence>
<evidence type="ECO:0000259" key="2">
    <source>
        <dbReference type="PROSITE" id="PS51766"/>
    </source>
</evidence>
<dbReference type="CDD" id="cd14256">
    <property type="entry name" value="Dockerin_I"/>
    <property type="match status" value="1"/>
</dbReference>
<dbReference type="GO" id="GO:0004553">
    <property type="term" value="F:hydrolase activity, hydrolyzing O-glycosyl compounds"/>
    <property type="evidence" value="ECO:0007669"/>
    <property type="project" value="InterPro"/>
</dbReference>
<dbReference type="Pfam" id="PF00404">
    <property type="entry name" value="Dockerin_1"/>
    <property type="match status" value="1"/>
</dbReference>
<dbReference type="InterPro" id="IPR002105">
    <property type="entry name" value="Dockerin_1_rpt"/>
</dbReference>
<dbReference type="InterPro" id="IPR018247">
    <property type="entry name" value="EF_Hand_1_Ca_BS"/>
</dbReference>
<dbReference type="SUPFAM" id="SSF63446">
    <property type="entry name" value="Type I dockerin domain"/>
    <property type="match status" value="1"/>
</dbReference>
<dbReference type="AlphaFoldDB" id="A0A2M8DLT5"/>